<dbReference type="CDD" id="cd04301">
    <property type="entry name" value="NAT_SF"/>
    <property type="match status" value="1"/>
</dbReference>
<sequence length="162" mass="17983">MRAEEVALRDLQAGDAGWITQRHGTLYARDEGYDLSFEALVAGIVAGFLTTRVAGRDRAWIACRGAERLGSIFCVHEDADTARLRLFLLEPKARGIGLGRRMLETCLNHARAFGYNRMVLWTHKSHAAACGLYAATGFRMTGQQPAQAFGRSVIDQIWELDL</sequence>
<dbReference type="Gene3D" id="3.40.630.30">
    <property type="match status" value="1"/>
</dbReference>
<dbReference type="SUPFAM" id="SSF55729">
    <property type="entry name" value="Acyl-CoA N-acyltransferases (Nat)"/>
    <property type="match status" value="1"/>
</dbReference>
<dbReference type="Pfam" id="PF00583">
    <property type="entry name" value="Acetyltransf_1"/>
    <property type="match status" value="1"/>
</dbReference>
<evidence type="ECO:0000313" key="4">
    <source>
        <dbReference type="Proteomes" id="UP001652503"/>
    </source>
</evidence>
<dbReference type="Proteomes" id="UP001652503">
    <property type="component" value="Unassembled WGS sequence"/>
</dbReference>
<dbReference type="InterPro" id="IPR000182">
    <property type="entry name" value="GNAT_dom"/>
</dbReference>
<reference evidence="3 4" key="1">
    <citation type="submission" date="2022-10" db="EMBL/GenBank/DDBJ databases">
        <title>Defluviimonas sp. nov., isolated from ocean surface water.</title>
        <authorList>
            <person name="He W."/>
            <person name="Wang L."/>
            <person name="Zhang D.-F."/>
        </authorList>
    </citation>
    <scope>NUCLEOTIDE SEQUENCE [LARGE SCALE GENOMIC DNA]</scope>
    <source>
        <strain evidence="3 4">WL0075</strain>
    </source>
</reference>
<name>A0ABT2Z304_9RHOB</name>
<dbReference type="PROSITE" id="PS51186">
    <property type="entry name" value="GNAT"/>
    <property type="match status" value="1"/>
</dbReference>
<comment type="caution">
    <text evidence="3">The sequence shown here is derived from an EMBL/GenBank/DDBJ whole genome shotgun (WGS) entry which is preliminary data.</text>
</comment>
<dbReference type="InterPro" id="IPR050769">
    <property type="entry name" value="NAT_camello-type"/>
</dbReference>
<proteinExistence type="predicted"/>
<protein>
    <submittedName>
        <fullName evidence="3">GNAT family N-acetyltransferase</fullName>
    </submittedName>
</protein>
<organism evidence="3 4">
    <name type="scientific">Albidovulum sediminicola</name>
    <dbReference type="NCBI Taxonomy" id="2984331"/>
    <lineage>
        <taxon>Bacteria</taxon>
        <taxon>Pseudomonadati</taxon>
        <taxon>Pseudomonadota</taxon>
        <taxon>Alphaproteobacteria</taxon>
        <taxon>Rhodobacterales</taxon>
        <taxon>Paracoccaceae</taxon>
        <taxon>Albidovulum</taxon>
    </lineage>
</organism>
<dbReference type="PANTHER" id="PTHR13947:SF37">
    <property type="entry name" value="LD18367P"/>
    <property type="match status" value="1"/>
</dbReference>
<keyword evidence="4" id="KW-1185">Reference proteome</keyword>
<dbReference type="PANTHER" id="PTHR13947">
    <property type="entry name" value="GNAT FAMILY N-ACETYLTRANSFERASE"/>
    <property type="match status" value="1"/>
</dbReference>
<evidence type="ECO:0000256" key="1">
    <source>
        <dbReference type="ARBA" id="ARBA00022679"/>
    </source>
</evidence>
<evidence type="ECO:0000259" key="2">
    <source>
        <dbReference type="PROSITE" id="PS51186"/>
    </source>
</evidence>
<keyword evidence="1" id="KW-0808">Transferase</keyword>
<feature type="domain" description="N-acetyltransferase" evidence="2">
    <location>
        <begin position="19"/>
        <end position="162"/>
    </location>
</feature>
<dbReference type="EMBL" id="JAOWLA010000010">
    <property type="protein sequence ID" value="MCV2865467.1"/>
    <property type="molecule type" value="Genomic_DNA"/>
</dbReference>
<accession>A0ABT2Z304</accession>
<gene>
    <name evidence="3" type="ORF">OE647_12100</name>
</gene>
<dbReference type="InterPro" id="IPR016181">
    <property type="entry name" value="Acyl_CoA_acyltransferase"/>
</dbReference>
<evidence type="ECO:0000313" key="3">
    <source>
        <dbReference type="EMBL" id="MCV2865467.1"/>
    </source>
</evidence>